<dbReference type="InterPro" id="IPR004358">
    <property type="entry name" value="Sig_transdc_His_kin-like_C"/>
</dbReference>
<evidence type="ECO:0000313" key="14">
    <source>
        <dbReference type="EMBL" id="PSC03370.1"/>
    </source>
</evidence>
<dbReference type="InterPro" id="IPR036097">
    <property type="entry name" value="HisK_dim/P_sf"/>
</dbReference>
<evidence type="ECO:0000259" key="13">
    <source>
        <dbReference type="PROSITE" id="PS50885"/>
    </source>
</evidence>
<keyword evidence="6" id="KW-0812">Transmembrane</keyword>
<dbReference type="PRINTS" id="PR00344">
    <property type="entry name" value="BCTRLSENSOR"/>
</dbReference>
<dbReference type="Pfam" id="PF13416">
    <property type="entry name" value="SBP_bac_8"/>
    <property type="match status" value="1"/>
</dbReference>
<accession>A0A2T1HNZ5</accession>
<dbReference type="InterPro" id="IPR036890">
    <property type="entry name" value="HATPase_C_sf"/>
</dbReference>
<keyword evidence="4" id="KW-0597">Phosphoprotein</keyword>
<proteinExistence type="predicted"/>
<feature type="domain" description="HAMP" evidence="13">
    <location>
        <begin position="192"/>
        <end position="243"/>
    </location>
</feature>
<dbReference type="EMBL" id="PVZS01000026">
    <property type="protein sequence ID" value="PSC03370.1"/>
    <property type="molecule type" value="Genomic_DNA"/>
</dbReference>
<dbReference type="SUPFAM" id="SSF47384">
    <property type="entry name" value="Homodimeric domain of signal transducing histidine kinase"/>
    <property type="match status" value="1"/>
</dbReference>
<keyword evidence="11" id="KW-0472">Membrane</keyword>
<dbReference type="InterPro" id="IPR005467">
    <property type="entry name" value="His_kinase_dom"/>
</dbReference>
<comment type="catalytic activity">
    <reaction evidence="1">
        <text>ATP + protein L-histidine = ADP + protein N-phospho-L-histidine.</text>
        <dbReference type="EC" id="2.7.13.3"/>
    </reaction>
</comment>
<evidence type="ECO:0000256" key="11">
    <source>
        <dbReference type="ARBA" id="ARBA00023136"/>
    </source>
</evidence>
<keyword evidence="5" id="KW-0808">Transferase</keyword>
<evidence type="ECO:0000313" key="15">
    <source>
        <dbReference type="Proteomes" id="UP000239772"/>
    </source>
</evidence>
<dbReference type="Pfam" id="PF00512">
    <property type="entry name" value="HisKA"/>
    <property type="match status" value="1"/>
</dbReference>
<evidence type="ECO:0000256" key="6">
    <source>
        <dbReference type="ARBA" id="ARBA00022692"/>
    </source>
</evidence>
<dbReference type="SMART" id="SM00388">
    <property type="entry name" value="HisKA"/>
    <property type="match status" value="1"/>
</dbReference>
<feature type="domain" description="Histidine kinase" evidence="12">
    <location>
        <begin position="251"/>
        <end position="464"/>
    </location>
</feature>
<dbReference type="SMART" id="SM00387">
    <property type="entry name" value="HATPase_c"/>
    <property type="match status" value="1"/>
</dbReference>
<keyword evidence="8" id="KW-0418">Kinase</keyword>
<dbReference type="SUPFAM" id="SSF55874">
    <property type="entry name" value="ATPase domain of HSP90 chaperone/DNA topoisomerase II/histidine kinase"/>
    <property type="match status" value="1"/>
</dbReference>
<dbReference type="OrthoDB" id="8673316at2"/>
<dbReference type="PANTHER" id="PTHR45436">
    <property type="entry name" value="SENSOR HISTIDINE KINASE YKOH"/>
    <property type="match status" value="1"/>
</dbReference>
<dbReference type="GO" id="GO:0005886">
    <property type="term" value="C:plasma membrane"/>
    <property type="evidence" value="ECO:0007669"/>
    <property type="project" value="TreeGrafter"/>
</dbReference>
<dbReference type="InterPro" id="IPR013727">
    <property type="entry name" value="2CSK_N"/>
</dbReference>
<evidence type="ECO:0000256" key="5">
    <source>
        <dbReference type="ARBA" id="ARBA00022679"/>
    </source>
</evidence>
<dbReference type="Gene3D" id="3.30.565.10">
    <property type="entry name" value="Histidine kinase-like ATPase, C-terminal domain"/>
    <property type="match status" value="1"/>
</dbReference>
<dbReference type="PROSITE" id="PS50109">
    <property type="entry name" value="HIS_KIN"/>
    <property type="match status" value="1"/>
</dbReference>
<dbReference type="Gene3D" id="3.40.190.10">
    <property type="entry name" value="Periplasmic binding protein-like II"/>
    <property type="match status" value="2"/>
</dbReference>
<keyword evidence="7" id="KW-0574">Periplasm</keyword>
<comment type="caution">
    <text evidence="14">The sequence shown here is derived from an EMBL/GenBank/DDBJ whole genome shotgun (WGS) entry which is preliminary data.</text>
</comment>
<evidence type="ECO:0000256" key="1">
    <source>
        <dbReference type="ARBA" id="ARBA00000085"/>
    </source>
</evidence>
<sequence length="824" mass="87410">MRLAPTRRDGFSIGRRLLVAATAALAIAMAALVAISAFYARQAADAAFDRLLAASALSIAGAVQAEEGKVAVEAPVAALAMLGFAAEDRIFYEVVDPDGKPVTGYADLGEGLAAARSADPVFQNRTFRGDPIRVVTVGRLVALGDRAGWVTVRVGETRDARALLASELTQRAVWPLLALAALALALVHFGVQRALRPLRAIEKELRGRSPNELAPLQAPVPREVDELVTALNDFMGRLSSVFGRLSSLLADAAHQVRTPLASLRAQSEIALEETDPARLRDRLGRIHANAAQAGQIVGKILTDATLIHRLESRDAAPTRVAGIVEEALKALDPKDLQRVRSAMDPAAASAVIHGDRVALREMLRNLVENALLHAPEGPVEVVAEAAGPGRVALRVRDRGPGIPDEEKELVLQRFRRGRSAREGTGSGLGLAIVEQVAQSHGGALRLSDRPGGGLEAAVDLQAEPGSSRPSLVGALAAVALLSVAVAAGSSRAWAAEPVVTAFGEAADRHALVIAGATDKAQFAPLIEDFRSQHAGAPVIYLELDTTDLQERFLAGRLQPAPDLLVSSAIDLQVKLANDGYALAHESAFTRALPSWARWRNEVFGFTFEPAVIVYNPDLVPDPPRSRSALVQMLDRAPERFRGKVATYDIVRSGVGHLLAAQDAQVSSLFWRVTSALGGAGAQLVCCTAEMIDKVERGELALAYNALGSYAYARKAQGSRIGIVAPSDYTLVLSRVMMIPRSAPHGELARSFVDYVLSPRGQAVVAHGAGLGAILGEGPGTAAAFTAEARGPLQPITIGPWLLAFLDQQRKSRFLQSWLQIVSPN</sequence>
<dbReference type="PANTHER" id="PTHR45436:SF1">
    <property type="entry name" value="SENSOR PROTEIN QSEC"/>
    <property type="match status" value="1"/>
</dbReference>
<gene>
    <name evidence="14" type="ORF">SLNSH_19050</name>
</gene>
<dbReference type="InterPro" id="IPR006059">
    <property type="entry name" value="SBP"/>
</dbReference>
<dbReference type="GO" id="GO:0000155">
    <property type="term" value="F:phosphorelay sensor kinase activity"/>
    <property type="evidence" value="ECO:0007669"/>
    <property type="project" value="InterPro"/>
</dbReference>
<dbReference type="Pfam" id="PF08521">
    <property type="entry name" value="2CSK_N"/>
    <property type="match status" value="1"/>
</dbReference>
<dbReference type="AlphaFoldDB" id="A0A2T1HNZ5"/>
<dbReference type="CDD" id="cd00082">
    <property type="entry name" value="HisKA"/>
    <property type="match status" value="1"/>
</dbReference>
<dbReference type="Gene3D" id="1.10.287.130">
    <property type="match status" value="1"/>
</dbReference>
<dbReference type="PROSITE" id="PS50885">
    <property type="entry name" value="HAMP"/>
    <property type="match status" value="1"/>
</dbReference>
<comment type="subcellular location">
    <subcellularLocation>
        <location evidence="2">Membrane</location>
    </subcellularLocation>
</comment>
<evidence type="ECO:0000256" key="4">
    <source>
        <dbReference type="ARBA" id="ARBA00022553"/>
    </source>
</evidence>
<keyword evidence="15" id="KW-1185">Reference proteome</keyword>
<keyword evidence="9" id="KW-1133">Transmembrane helix</keyword>
<dbReference type="InterPro" id="IPR003660">
    <property type="entry name" value="HAMP_dom"/>
</dbReference>
<dbReference type="InterPro" id="IPR050428">
    <property type="entry name" value="TCS_sensor_his_kinase"/>
</dbReference>
<reference evidence="15" key="1">
    <citation type="submission" date="2018-03" db="EMBL/GenBank/DDBJ databases">
        <authorList>
            <person name="Sun L."/>
            <person name="Liu H."/>
            <person name="Chen W."/>
            <person name="Huang K."/>
            <person name="Liu W."/>
            <person name="Gao X."/>
        </authorList>
    </citation>
    <scope>NUCLEOTIDE SEQUENCE [LARGE SCALE GENOMIC DNA]</scope>
    <source>
        <strain evidence="15">SH9</strain>
    </source>
</reference>
<evidence type="ECO:0000256" key="2">
    <source>
        <dbReference type="ARBA" id="ARBA00004370"/>
    </source>
</evidence>
<keyword evidence="10" id="KW-0902">Two-component regulatory system</keyword>
<name>A0A2T1HNZ5_9HYPH</name>
<evidence type="ECO:0000256" key="9">
    <source>
        <dbReference type="ARBA" id="ARBA00022989"/>
    </source>
</evidence>
<evidence type="ECO:0000259" key="12">
    <source>
        <dbReference type="PROSITE" id="PS50109"/>
    </source>
</evidence>
<organism evidence="14 15">
    <name type="scientific">Alsobacter soli</name>
    <dbReference type="NCBI Taxonomy" id="2109933"/>
    <lineage>
        <taxon>Bacteria</taxon>
        <taxon>Pseudomonadati</taxon>
        <taxon>Pseudomonadota</taxon>
        <taxon>Alphaproteobacteria</taxon>
        <taxon>Hyphomicrobiales</taxon>
        <taxon>Alsobacteraceae</taxon>
        <taxon>Alsobacter</taxon>
    </lineage>
</organism>
<dbReference type="Proteomes" id="UP000239772">
    <property type="component" value="Unassembled WGS sequence"/>
</dbReference>
<dbReference type="InterPro" id="IPR003661">
    <property type="entry name" value="HisK_dim/P_dom"/>
</dbReference>
<dbReference type="EC" id="2.7.13.3" evidence="3"/>
<evidence type="ECO:0000256" key="8">
    <source>
        <dbReference type="ARBA" id="ARBA00022777"/>
    </source>
</evidence>
<dbReference type="RefSeq" id="WP_106338833.1">
    <property type="nucleotide sequence ID" value="NZ_PVZS01000026.1"/>
</dbReference>
<evidence type="ECO:0000256" key="3">
    <source>
        <dbReference type="ARBA" id="ARBA00012438"/>
    </source>
</evidence>
<protein>
    <recommendedName>
        <fullName evidence="3">histidine kinase</fullName>
        <ecNumber evidence="3">2.7.13.3</ecNumber>
    </recommendedName>
</protein>
<dbReference type="Pfam" id="PF02518">
    <property type="entry name" value="HATPase_c"/>
    <property type="match status" value="1"/>
</dbReference>
<dbReference type="InterPro" id="IPR003594">
    <property type="entry name" value="HATPase_dom"/>
</dbReference>
<evidence type="ECO:0000256" key="10">
    <source>
        <dbReference type="ARBA" id="ARBA00023012"/>
    </source>
</evidence>
<evidence type="ECO:0000256" key="7">
    <source>
        <dbReference type="ARBA" id="ARBA00022764"/>
    </source>
</evidence>
<dbReference type="CDD" id="cd00075">
    <property type="entry name" value="HATPase"/>
    <property type="match status" value="1"/>
</dbReference>
<dbReference type="SUPFAM" id="SSF53850">
    <property type="entry name" value="Periplasmic binding protein-like II"/>
    <property type="match status" value="1"/>
</dbReference>